<gene>
    <name evidence="3" type="ORF">JRO89_XS02G0114500</name>
</gene>
<name>A0ABQ8IFM1_9ROSI</name>
<sequence>MYLLSRRRLTETGSTFSKSRKMGSGFASWNLLLLLLVMCACRCGARDLYHGMYDHQRSQANNLDGHDDGHQELVHTKEVRAHNPSSSHVHHNNMDFSSMIFFTLNDLKVGRNMDVYFQERDPSVSPPFLPREEADSIPFSLNKLHYLLEFFSLQPDSPRAKAIEHTLRNCEIAPMEGETKLCATSLESMLDFAHEILGLDSDIEVLSTTHLRNSRSIYQNYTVLEAPKELQAPNFVACHSMAYPYAIFYCHSLENENKVFKISLAGDNGDRLEEALAICHMDTSNWNPNHAAFHILGIKPGSHVCHFFPAENLVFIPASASTSNMM</sequence>
<evidence type="ECO:0000313" key="4">
    <source>
        <dbReference type="Proteomes" id="UP000827721"/>
    </source>
</evidence>
<evidence type="ECO:0000256" key="1">
    <source>
        <dbReference type="SAM" id="SignalP"/>
    </source>
</evidence>
<protein>
    <recommendedName>
        <fullName evidence="2">BURP domain-containing protein</fullName>
    </recommendedName>
</protein>
<proteinExistence type="predicted"/>
<dbReference type="PROSITE" id="PS51277">
    <property type="entry name" value="BURP"/>
    <property type="match status" value="1"/>
</dbReference>
<reference evidence="3 4" key="1">
    <citation type="submission" date="2021-02" db="EMBL/GenBank/DDBJ databases">
        <title>Plant Genome Project.</title>
        <authorList>
            <person name="Zhang R.-G."/>
        </authorList>
    </citation>
    <scope>NUCLEOTIDE SEQUENCE [LARGE SCALE GENOMIC DNA]</scope>
    <source>
        <tissue evidence="3">Leaves</tissue>
    </source>
</reference>
<dbReference type="SMART" id="SM01045">
    <property type="entry name" value="BURP"/>
    <property type="match status" value="1"/>
</dbReference>
<keyword evidence="4" id="KW-1185">Reference proteome</keyword>
<dbReference type="PANTHER" id="PTHR31236">
    <property type="entry name" value="BURP DOMAIN PROTEIN USPL1-LIKE"/>
    <property type="match status" value="1"/>
</dbReference>
<keyword evidence="1" id="KW-0732">Signal</keyword>
<feature type="domain" description="BURP" evidence="2">
    <location>
        <begin position="101"/>
        <end position="318"/>
    </location>
</feature>
<dbReference type="PANTHER" id="PTHR31236:SF32">
    <property type="entry name" value="BURP DOMAIN PROTEIN USPL1-LIKE"/>
    <property type="match status" value="1"/>
</dbReference>
<evidence type="ECO:0000313" key="3">
    <source>
        <dbReference type="EMBL" id="KAH7575448.1"/>
    </source>
</evidence>
<evidence type="ECO:0000259" key="2">
    <source>
        <dbReference type="PROSITE" id="PS51277"/>
    </source>
</evidence>
<dbReference type="InterPro" id="IPR004873">
    <property type="entry name" value="BURP_dom"/>
</dbReference>
<dbReference type="Pfam" id="PF03181">
    <property type="entry name" value="BURP"/>
    <property type="match status" value="1"/>
</dbReference>
<comment type="caution">
    <text evidence="3">The sequence shown here is derived from an EMBL/GenBank/DDBJ whole genome shotgun (WGS) entry which is preliminary data.</text>
</comment>
<dbReference type="EMBL" id="JAFEMO010000002">
    <property type="protein sequence ID" value="KAH7575448.1"/>
    <property type="molecule type" value="Genomic_DNA"/>
</dbReference>
<accession>A0ABQ8IFM1</accession>
<dbReference type="InterPro" id="IPR044816">
    <property type="entry name" value="BURP"/>
</dbReference>
<feature type="chain" id="PRO_5046694106" description="BURP domain-containing protein" evidence="1">
    <location>
        <begin position="46"/>
        <end position="326"/>
    </location>
</feature>
<feature type="signal peptide" evidence="1">
    <location>
        <begin position="1"/>
        <end position="45"/>
    </location>
</feature>
<dbReference type="Proteomes" id="UP000827721">
    <property type="component" value="Unassembled WGS sequence"/>
</dbReference>
<organism evidence="3 4">
    <name type="scientific">Xanthoceras sorbifolium</name>
    <dbReference type="NCBI Taxonomy" id="99658"/>
    <lineage>
        <taxon>Eukaryota</taxon>
        <taxon>Viridiplantae</taxon>
        <taxon>Streptophyta</taxon>
        <taxon>Embryophyta</taxon>
        <taxon>Tracheophyta</taxon>
        <taxon>Spermatophyta</taxon>
        <taxon>Magnoliopsida</taxon>
        <taxon>eudicotyledons</taxon>
        <taxon>Gunneridae</taxon>
        <taxon>Pentapetalae</taxon>
        <taxon>rosids</taxon>
        <taxon>malvids</taxon>
        <taxon>Sapindales</taxon>
        <taxon>Sapindaceae</taxon>
        <taxon>Xanthoceroideae</taxon>
        <taxon>Xanthoceras</taxon>
    </lineage>
</organism>